<sequence length="68" mass="7789">MATTFVIVSSLLKVFSCLHSKRRQAKSDLAILTKITSILCRTKETRHKKKHKYIAPCSMCWQASTYIS</sequence>
<reference evidence="1" key="2">
    <citation type="submission" date="2020-06" db="EMBL/GenBank/DDBJ databases">
        <title>Helianthus annuus Genome sequencing and assembly Release 2.</title>
        <authorList>
            <person name="Gouzy J."/>
            <person name="Langlade N."/>
            <person name="Munos S."/>
        </authorList>
    </citation>
    <scope>NUCLEOTIDE SEQUENCE</scope>
    <source>
        <tissue evidence="1">Leaves</tissue>
    </source>
</reference>
<dbReference type="EMBL" id="MNCJ02000329">
    <property type="protein sequence ID" value="KAF5770612.1"/>
    <property type="molecule type" value="Genomic_DNA"/>
</dbReference>
<proteinExistence type="predicted"/>
<evidence type="ECO:0000313" key="2">
    <source>
        <dbReference type="Proteomes" id="UP000215914"/>
    </source>
</evidence>
<dbReference type="AlphaFoldDB" id="A0A9K3ECF1"/>
<protein>
    <submittedName>
        <fullName evidence="1">Uncharacterized protein</fullName>
    </submittedName>
</protein>
<dbReference type="Proteomes" id="UP000215914">
    <property type="component" value="Unassembled WGS sequence"/>
</dbReference>
<name>A0A9K3ECF1_HELAN</name>
<accession>A0A9K3ECF1</accession>
<keyword evidence="2" id="KW-1185">Reference proteome</keyword>
<organism evidence="1 2">
    <name type="scientific">Helianthus annuus</name>
    <name type="common">Common sunflower</name>
    <dbReference type="NCBI Taxonomy" id="4232"/>
    <lineage>
        <taxon>Eukaryota</taxon>
        <taxon>Viridiplantae</taxon>
        <taxon>Streptophyta</taxon>
        <taxon>Embryophyta</taxon>
        <taxon>Tracheophyta</taxon>
        <taxon>Spermatophyta</taxon>
        <taxon>Magnoliopsida</taxon>
        <taxon>eudicotyledons</taxon>
        <taxon>Gunneridae</taxon>
        <taxon>Pentapetalae</taxon>
        <taxon>asterids</taxon>
        <taxon>campanulids</taxon>
        <taxon>Asterales</taxon>
        <taxon>Asteraceae</taxon>
        <taxon>Asteroideae</taxon>
        <taxon>Heliantheae alliance</taxon>
        <taxon>Heliantheae</taxon>
        <taxon>Helianthus</taxon>
    </lineage>
</organism>
<comment type="caution">
    <text evidence="1">The sequence shown here is derived from an EMBL/GenBank/DDBJ whole genome shotgun (WGS) entry which is preliminary data.</text>
</comment>
<evidence type="ECO:0000313" key="1">
    <source>
        <dbReference type="EMBL" id="KAF5770612.1"/>
    </source>
</evidence>
<dbReference type="Gramene" id="mRNA:HanXRQr2_Chr14g0661331">
    <property type="protein sequence ID" value="CDS:HanXRQr2_Chr14g0661331.1"/>
    <property type="gene ID" value="HanXRQr2_Chr14g0661331"/>
</dbReference>
<reference evidence="1" key="1">
    <citation type="journal article" date="2017" name="Nature">
        <title>The sunflower genome provides insights into oil metabolism, flowering and Asterid evolution.</title>
        <authorList>
            <person name="Badouin H."/>
            <person name="Gouzy J."/>
            <person name="Grassa C.J."/>
            <person name="Murat F."/>
            <person name="Staton S.E."/>
            <person name="Cottret L."/>
            <person name="Lelandais-Briere C."/>
            <person name="Owens G.L."/>
            <person name="Carrere S."/>
            <person name="Mayjonade B."/>
            <person name="Legrand L."/>
            <person name="Gill N."/>
            <person name="Kane N.C."/>
            <person name="Bowers J.E."/>
            <person name="Hubner S."/>
            <person name="Bellec A."/>
            <person name="Berard A."/>
            <person name="Berges H."/>
            <person name="Blanchet N."/>
            <person name="Boniface M.C."/>
            <person name="Brunel D."/>
            <person name="Catrice O."/>
            <person name="Chaidir N."/>
            <person name="Claudel C."/>
            <person name="Donnadieu C."/>
            <person name="Faraut T."/>
            <person name="Fievet G."/>
            <person name="Helmstetter N."/>
            <person name="King M."/>
            <person name="Knapp S.J."/>
            <person name="Lai Z."/>
            <person name="Le Paslier M.C."/>
            <person name="Lippi Y."/>
            <person name="Lorenzon L."/>
            <person name="Mandel J.R."/>
            <person name="Marage G."/>
            <person name="Marchand G."/>
            <person name="Marquand E."/>
            <person name="Bret-Mestries E."/>
            <person name="Morien E."/>
            <person name="Nambeesan S."/>
            <person name="Nguyen T."/>
            <person name="Pegot-Espagnet P."/>
            <person name="Pouilly N."/>
            <person name="Raftis F."/>
            <person name="Sallet E."/>
            <person name="Schiex T."/>
            <person name="Thomas J."/>
            <person name="Vandecasteele C."/>
            <person name="Vares D."/>
            <person name="Vear F."/>
            <person name="Vautrin S."/>
            <person name="Crespi M."/>
            <person name="Mangin B."/>
            <person name="Burke J.M."/>
            <person name="Salse J."/>
            <person name="Munos S."/>
            <person name="Vincourt P."/>
            <person name="Rieseberg L.H."/>
            <person name="Langlade N.B."/>
        </authorList>
    </citation>
    <scope>NUCLEOTIDE SEQUENCE</scope>
    <source>
        <tissue evidence="1">Leaves</tissue>
    </source>
</reference>
<gene>
    <name evidence="1" type="ORF">HanXRQr2_Chr14g0661331</name>
</gene>